<comment type="caution">
    <text evidence="1">The sequence shown here is derived from an EMBL/GenBank/DDBJ whole genome shotgun (WGS) entry which is preliminary data.</text>
</comment>
<dbReference type="Pfam" id="PF09693">
    <property type="entry name" value="Phage_XkdX"/>
    <property type="match status" value="1"/>
</dbReference>
<protein>
    <submittedName>
        <fullName evidence="1">XkdX family protein</fullName>
    </submittedName>
</protein>
<dbReference type="EMBL" id="JAMBPX010000011">
    <property type="protein sequence ID" value="MDG0860335.1"/>
    <property type="molecule type" value="Genomic_DNA"/>
</dbReference>
<dbReference type="NCBIfam" id="TIGR01669">
    <property type="entry name" value="phage_XkdX"/>
    <property type="match status" value="1"/>
</dbReference>
<dbReference type="RefSeq" id="WP_277595853.1">
    <property type="nucleotide sequence ID" value="NZ_JAMBPX010000011.1"/>
</dbReference>
<dbReference type="AlphaFoldDB" id="A0A9X4LGH5"/>
<evidence type="ECO:0000313" key="1">
    <source>
        <dbReference type="EMBL" id="MDG0860335.1"/>
    </source>
</evidence>
<proteinExistence type="predicted"/>
<dbReference type="Proteomes" id="UP001152302">
    <property type="component" value="Unassembled WGS sequence"/>
</dbReference>
<gene>
    <name evidence="1" type="ORF">M4L21_13460</name>
</gene>
<organism evidence="1 2">
    <name type="scientific">Staphylococcus equorum</name>
    <dbReference type="NCBI Taxonomy" id="246432"/>
    <lineage>
        <taxon>Bacteria</taxon>
        <taxon>Bacillati</taxon>
        <taxon>Bacillota</taxon>
        <taxon>Bacilli</taxon>
        <taxon>Bacillales</taxon>
        <taxon>Staphylococcaceae</taxon>
        <taxon>Staphylococcus</taxon>
    </lineage>
</organism>
<accession>A0A9X4LGH5</accession>
<sequence>MSYPSFESIKRYYEKHAYTIEDIKFYTKYGALTKEEYKEITGEDYPEQPQV</sequence>
<reference evidence="1" key="1">
    <citation type="submission" date="2022-05" db="EMBL/GenBank/DDBJ databases">
        <title>Comparative genomics of Staphylococcus equorum isolates.</title>
        <authorList>
            <person name="Luelf R.H."/>
        </authorList>
    </citation>
    <scope>NUCLEOTIDE SEQUENCE</scope>
    <source>
        <strain evidence="1">TMW 2.2343</strain>
    </source>
</reference>
<dbReference type="InterPro" id="IPR010022">
    <property type="entry name" value="XkdX"/>
</dbReference>
<name>A0A9X4LGH5_9STAP</name>
<evidence type="ECO:0000313" key="2">
    <source>
        <dbReference type="Proteomes" id="UP001152302"/>
    </source>
</evidence>